<evidence type="ECO:0000256" key="1">
    <source>
        <dbReference type="ARBA" id="ARBA00004202"/>
    </source>
</evidence>
<dbReference type="PANTHER" id="PTHR37316">
    <property type="entry name" value="TEICHOIC ACID GLYCEROL-PHOSPHATE PRIMASE"/>
    <property type="match status" value="1"/>
</dbReference>
<evidence type="ECO:0000313" key="7">
    <source>
        <dbReference type="EMBL" id="CDL84105.1"/>
    </source>
</evidence>
<dbReference type="SUPFAM" id="SSF53756">
    <property type="entry name" value="UDP-Glycosyltransferase/glycogen phosphorylase"/>
    <property type="match status" value="1"/>
</dbReference>
<dbReference type="Proteomes" id="UP000019202">
    <property type="component" value="Unassembled WGS sequence"/>
</dbReference>
<dbReference type="InterPro" id="IPR043148">
    <property type="entry name" value="TagF_C"/>
</dbReference>
<evidence type="ECO:0000256" key="2">
    <source>
        <dbReference type="ARBA" id="ARBA00010488"/>
    </source>
</evidence>
<keyword evidence="5" id="KW-0777">Teichoic acid biosynthesis</keyword>
<reference evidence="7" key="1">
    <citation type="submission" date="2013-11" db="EMBL/GenBank/DDBJ databases">
        <title>Draft genome sequence and annotation of the entomopathogenic bacteria, Xenorhabdus cabanillasi strain JM26 and Xenorhabdus szentirmai strain DSM 16338.</title>
        <authorList>
            <person name="Gualtieri M."/>
            <person name="Ogier J.C."/>
            <person name="Pages S."/>
            <person name="Givaudan A."/>
            <person name="Gaudriault S."/>
        </authorList>
    </citation>
    <scope>NUCLEOTIDE SEQUENCE [LARGE SCALE GENOMIC DNA]</scope>
    <source>
        <strain evidence="7">DSM 16338</strain>
    </source>
</reference>
<evidence type="ECO:0000313" key="8">
    <source>
        <dbReference type="Proteomes" id="UP000019202"/>
    </source>
</evidence>
<comment type="similarity">
    <text evidence="2">Belongs to the CDP-glycerol glycerophosphotransferase family.</text>
</comment>
<evidence type="ECO:0000256" key="3">
    <source>
        <dbReference type="ARBA" id="ARBA00022475"/>
    </source>
</evidence>
<proteinExistence type="inferred from homology"/>
<dbReference type="PANTHER" id="PTHR37316:SF3">
    <property type="entry name" value="TEICHOIC ACID GLYCEROL-PHOSPHATE TRANSFERASE"/>
    <property type="match status" value="1"/>
</dbReference>
<keyword evidence="6" id="KW-0472">Membrane</keyword>
<organism evidence="7 8">
    <name type="scientific">Xenorhabdus szentirmaii DSM 16338</name>
    <dbReference type="NCBI Taxonomy" id="1427518"/>
    <lineage>
        <taxon>Bacteria</taxon>
        <taxon>Pseudomonadati</taxon>
        <taxon>Pseudomonadota</taxon>
        <taxon>Gammaproteobacteria</taxon>
        <taxon>Enterobacterales</taxon>
        <taxon>Morganellaceae</taxon>
        <taxon>Xenorhabdus</taxon>
    </lineage>
</organism>
<dbReference type="AlphaFoldDB" id="W1J3S8"/>
<evidence type="ECO:0000256" key="4">
    <source>
        <dbReference type="ARBA" id="ARBA00022679"/>
    </source>
</evidence>
<dbReference type="OrthoDB" id="9802649at2"/>
<dbReference type="InterPro" id="IPR043149">
    <property type="entry name" value="TagF_N"/>
</dbReference>
<dbReference type="GO" id="GO:0047355">
    <property type="term" value="F:CDP-glycerol glycerophosphotransferase activity"/>
    <property type="evidence" value="ECO:0007669"/>
    <property type="project" value="InterPro"/>
</dbReference>
<evidence type="ECO:0000256" key="6">
    <source>
        <dbReference type="ARBA" id="ARBA00023136"/>
    </source>
</evidence>
<dbReference type="Gene3D" id="3.40.50.12580">
    <property type="match status" value="1"/>
</dbReference>
<dbReference type="EMBL" id="CBXF010000099">
    <property type="protein sequence ID" value="CDL84105.1"/>
    <property type="molecule type" value="Genomic_DNA"/>
</dbReference>
<dbReference type="InterPro" id="IPR051612">
    <property type="entry name" value="Teichoic_Acid_Biosynth"/>
</dbReference>
<dbReference type="Pfam" id="PF04464">
    <property type="entry name" value="Glyphos_transf"/>
    <property type="match status" value="1"/>
</dbReference>
<evidence type="ECO:0000256" key="5">
    <source>
        <dbReference type="ARBA" id="ARBA00022944"/>
    </source>
</evidence>
<keyword evidence="4" id="KW-0808">Transferase</keyword>
<keyword evidence="8" id="KW-1185">Reference proteome</keyword>
<accession>W1J3S8</accession>
<dbReference type="GO" id="GO:0005886">
    <property type="term" value="C:plasma membrane"/>
    <property type="evidence" value="ECO:0007669"/>
    <property type="project" value="UniProtKB-SubCell"/>
</dbReference>
<comment type="subcellular location">
    <subcellularLocation>
        <location evidence="1">Cell membrane</location>
        <topology evidence="1">Peripheral membrane protein</topology>
    </subcellularLocation>
</comment>
<sequence>MKNLLNHLLCFIIPLFYRPKKDLIIFTFDKNHIKFNSKALFEYSLKAKSLNVKYIINNDYLRKHLTKEYGDFFITTKKIKDIIKISNSKVWITDGGFPLKTPFGHKKRVLINLWHGIPLKKIGIMGYSGLSKIRMYLTLKMFSKHYSLLSSTSSNLSSIYSKSFLINKDKIKPLGQPRNDLLFQTNNTLNDYLQDFPKYKKVILYAPTWRAGLYGDEWLGKDTKFFPFADFDQSQLEKYLEKNKILLLLRPHHLQKIKITNSTWIKDFSSNICNEIMDVIREFDLLITDYSSIYFDFLILNKPVLFLPYDLDLYEKNVGLNFDYQTITPGPKPTNQNEFIYEISKLLSEKEYFQLERIKTNEFFNEVKYNNCQRIHDFIITKLKNKV</sequence>
<comment type="caution">
    <text evidence="7">The sequence shown here is derived from an EMBL/GenBank/DDBJ whole genome shotgun (WGS) entry which is preliminary data.</text>
</comment>
<dbReference type="Gene3D" id="3.40.50.11820">
    <property type="match status" value="1"/>
</dbReference>
<dbReference type="STRING" id="1427518.XSR1_40136"/>
<gene>
    <name evidence="7" type="ORF">XSR1_40136</name>
</gene>
<name>W1J3S8_9GAMM</name>
<dbReference type="GO" id="GO:0019350">
    <property type="term" value="P:teichoic acid biosynthetic process"/>
    <property type="evidence" value="ECO:0007669"/>
    <property type="project" value="UniProtKB-KW"/>
</dbReference>
<keyword evidence="3" id="KW-1003">Cell membrane</keyword>
<dbReference type="InterPro" id="IPR007554">
    <property type="entry name" value="Glycerophosphate_synth"/>
</dbReference>
<dbReference type="RefSeq" id="WP_038239946.1">
    <property type="nucleotide sequence ID" value="NZ_CAWLWS010000099.1"/>
</dbReference>
<protein>
    <submittedName>
        <fullName evidence="7">CDP-glycerol:poly(Glycerophosphate) glycerophosphotransferase</fullName>
    </submittedName>
</protein>